<keyword evidence="3" id="KW-1185">Reference proteome</keyword>
<reference evidence="2 3" key="2">
    <citation type="submission" date="2018-11" db="EMBL/GenBank/DDBJ databases">
        <authorList>
            <consortium name="Pathogen Informatics"/>
        </authorList>
    </citation>
    <scope>NUCLEOTIDE SEQUENCE [LARGE SCALE GENOMIC DNA]</scope>
</reference>
<dbReference type="AlphaFoldDB" id="A0A0R3R5K7"/>
<evidence type="ECO:0000313" key="2">
    <source>
        <dbReference type="EMBL" id="VDO45362.1"/>
    </source>
</evidence>
<protein>
    <submittedName>
        <fullName evidence="4">Mediator of RNA polymerase II transcription subunit 7</fullName>
    </submittedName>
</protein>
<sequence length="81" mass="9289">MLAANEEGPAMPGIFDVLRYLENEPVMQHTLQEFINMTQHLNARLTEAERRLAEYEGQNAQQEMEVEKMEEGPAPQEPGFN</sequence>
<reference evidence="4" key="1">
    <citation type="submission" date="2017-02" db="UniProtKB">
        <authorList>
            <consortium name="WormBaseParasite"/>
        </authorList>
    </citation>
    <scope>IDENTIFICATION</scope>
</reference>
<accession>A0A0R3R5K7</accession>
<organism evidence="4">
    <name type="scientific">Brugia timori</name>
    <dbReference type="NCBI Taxonomy" id="42155"/>
    <lineage>
        <taxon>Eukaryota</taxon>
        <taxon>Metazoa</taxon>
        <taxon>Ecdysozoa</taxon>
        <taxon>Nematoda</taxon>
        <taxon>Chromadorea</taxon>
        <taxon>Rhabditida</taxon>
        <taxon>Spirurina</taxon>
        <taxon>Spiruromorpha</taxon>
        <taxon>Filarioidea</taxon>
        <taxon>Onchocercidae</taxon>
        <taxon>Brugia</taxon>
    </lineage>
</organism>
<feature type="region of interest" description="Disordered" evidence="1">
    <location>
        <begin position="54"/>
        <end position="81"/>
    </location>
</feature>
<evidence type="ECO:0000256" key="1">
    <source>
        <dbReference type="SAM" id="MobiDB-lite"/>
    </source>
</evidence>
<dbReference type="EMBL" id="UZAG01019960">
    <property type="protein sequence ID" value="VDO45362.1"/>
    <property type="molecule type" value="Genomic_DNA"/>
</dbReference>
<dbReference type="Proteomes" id="UP000280834">
    <property type="component" value="Unassembled WGS sequence"/>
</dbReference>
<evidence type="ECO:0000313" key="4">
    <source>
        <dbReference type="WBParaSite" id="BTMF_0001529701-mRNA-1"/>
    </source>
</evidence>
<name>A0A0R3R5K7_9BILA</name>
<evidence type="ECO:0000313" key="3">
    <source>
        <dbReference type="Proteomes" id="UP000280834"/>
    </source>
</evidence>
<dbReference type="WBParaSite" id="BTMF_0001529701-mRNA-1">
    <property type="protein sequence ID" value="BTMF_0001529701-mRNA-1"/>
    <property type="gene ID" value="BTMF_0001529701"/>
</dbReference>
<proteinExistence type="predicted"/>
<gene>
    <name evidence="2" type="ORF">BTMF_LOCUS13293</name>
</gene>